<reference evidence="10 11" key="1">
    <citation type="journal article" date="2018" name="Evol. Lett.">
        <title>Horizontal gene cluster transfer increased hallucinogenic mushroom diversity.</title>
        <authorList>
            <person name="Reynolds H.T."/>
            <person name="Vijayakumar V."/>
            <person name="Gluck-Thaler E."/>
            <person name="Korotkin H.B."/>
            <person name="Matheny P.B."/>
            <person name="Slot J.C."/>
        </authorList>
    </citation>
    <scope>NUCLEOTIDE SEQUENCE [LARGE SCALE GENOMIC DNA]</scope>
    <source>
        <strain evidence="10 11">SRW20</strain>
    </source>
</reference>
<dbReference type="CDD" id="cd02661">
    <property type="entry name" value="Peptidase_C19E"/>
    <property type="match status" value="1"/>
</dbReference>
<dbReference type="STRING" id="231916.A0A409VK00"/>
<dbReference type="EC" id="3.4.19.12" evidence="7"/>
<name>A0A409VK00_9AGAR</name>
<dbReference type="FunFam" id="3.90.70.10:FF:000119">
    <property type="entry name" value="Ubiquitin specific peptidase 36"/>
    <property type="match status" value="1"/>
</dbReference>
<evidence type="ECO:0000313" key="10">
    <source>
        <dbReference type="EMBL" id="PPQ66570.1"/>
    </source>
</evidence>
<accession>A0A409VK00</accession>
<protein>
    <recommendedName>
        <fullName evidence="7">Ubiquitin carboxyl-terminal hydrolase</fullName>
        <ecNumber evidence="7">3.4.19.12</ecNumber>
    </recommendedName>
</protein>
<feature type="compositionally biased region" description="Basic and acidic residues" evidence="8">
    <location>
        <begin position="548"/>
        <end position="558"/>
    </location>
</feature>
<dbReference type="GO" id="GO:0005829">
    <property type="term" value="C:cytosol"/>
    <property type="evidence" value="ECO:0007669"/>
    <property type="project" value="TreeGrafter"/>
</dbReference>
<dbReference type="PROSITE" id="PS00973">
    <property type="entry name" value="USP_2"/>
    <property type="match status" value="1"/>
</dbReference>
<evidence type="ECO:0000256" key="1">
    <source>
        <dbReference type="ARBA" id="ARBA00000707"/>
    </source>
</evidence>
<dbReference type="InterPro" id="IPR050164">
    <property type="entry name" value="Peptidase_C19"/>
</dbReference>
<keyword evidence="6 7" id="KW-0788">Thiol protease</keyword>
<comment type="catalytic activity">
    <reaction evidence="1 7">
        <text>Thiol-dependent hydrolysis of ester, thioester, amide, peptide and isopeptide bonds formed by the C-terminal Gly of ubiquitin (a 76-residue protein attached to proteins as an intracellular targeting signal).</text>
        <dbReference type="EC" id="3.4.19.12"/>
    </reaction>
</comment>
<dbReference type="InterPro" id="IPR028889">
    <property type="entry name" value="USP"/>
</dbReference>
<evidence type="ECO:0000256" key="2">
    <source>
        <dbReference type="ARBA" id="ARBA00009085"/>
    </source>
</evidence>
<dbReference type="InterPro" id="IPR038765">
    <property type="entry name" value="Papain-like_cys_pep_sf"/>
</dbReference>
<dbReference type="PANTHER" id="PTHR24006:SF758">
    <property type="entry name" value="UBIQUITIN CARBOXYL-TERMINAL HYDROLASE 36"/>
    <property type="match status" value="1"/>
</dbReference>
<dbReference type="FunCoup" id="A0A409VK00">
    <property type="interactions" value="124"/>
</dbReference>
<evidence type="ECO:0000256" key="7">
    <source>
        <dbReference type="RuleBase" id="RU366025"/>
    </source>
</evidence>
<dbReference type="PANTHER" id="PTHR24006">
    <property type="entry name" value="UBIQUITIN CARBOXYL-TERMINAL HYDROLASE"/>
    <property type="match status" value="1"/>
</dbReference>
<dbReference type="AlphaFoldDB" id="A0A409VK00"/>
<keyword evidence="3 7" id="KW-0645">Protease</keyword>
<dbReference type="GO" id="GO:0006508">
    <property type="term" value="P:proteolysis"/>
    <property type="evidence" value="ECO:0007669"/>
    <property type="project" value="UniProtKB-KW"/>
</dbReference>
<proteinExistence type="inferred from homology"/>
<feature type="domain" description="USP" evidence="9">
    <location>
        <begin position="119"/>
        <end position="417"/>
    </location>
</feature>
<dbReference type="GO" id="GO:0005634">
    <property type="term" value="C:nucleus"/>
    <property type="evidence" value="ECO:0007669"/>
    <property type="project" value="TreeGrafter"/>
</dbReference>
<feature type="region of interest" description="Disordered" evidence="8">
    <location>
        <begin position="1"/>
        <end position="36"/>
    </location>
</feature>
<keyword evidence="11" id="KW-1185">Reference proteome</keyword>
<dbReference type="OrthoDB" id="420187at2759"/>
<evidence type="ECO:0000256" key="8">
    <source>
        <dbReference type="SAM" id="MobiDB-lite"/>
    </source>
</evidence>
<dbReference type="SUPFAM" id="SSF54001">
    <property type="entry name" value="Cysteine proteinases"/>
    <property type="match status" value="1"/>
</dbReference>
<evidence type="ECO:0000256" key="4">
    <source>
        <dbReference type="ARBA" id="ARBA00022786"/>
    </source>
</evidence>
<feature type="compositionally biased region" description="Polar residues" evidence="8">
    <location>
        <begin position="604"/>
        <end position="634"/>
    </location>
</feature>
<evidence type="ECO:0000259" key="9">
    <source>
        <dbReference type="PROSITE" id="PS50235"/>
    </source>
</evidence>
<dbReference type="Pfam" id="PF00443">
    <property type="entry name" value="UCH"/>
    <property type="match status" value="1"/>
</dbReference>
<dbReference type="InterPro" id="IPR001394">
    <property type="entry name" value="Peptidase_C19_UCH"/>
</dbReference>
<evidence type="ECO:0000256" key="5">
    <source>
        <dbReference type="ARBA" id="ARBA00022801"/>
    </source>
</evidence>
<dbReference type="Proteomes" id="UP000284706">
    <property type="component" value="Unassembled WGS sequence"/>
</dbReference>
<keyword evidence="5 7" id="KW-0378">Hydrolase</keyword>
<feature type="region of interest" description="Disordered" evidence="8">
    <location>
        <begin position="455"/>
        <end position="503"/>
    </location>
</feature>
<keyword evidence="4 7" id="KW-0833">Ubl conjugation pathway</keyword>
<gene>
    <name evidence="10" type="ORF">CVT26_009470</name>
</gene>
<organism evidence="10 11">
    <name type="scientific">Gymnopilus dilepis</name>
    <dbReference type="NCBI Taxonomy" id="231916"/>
    <lineage>
        <taxon>Eukaryota</taxon>
        <taxon>Fungi</taxon>
        <taxon>Dikarya</taxon>
        <taxon>Basidiomycota</taxon>
        <taxon>Agaricomycotina</taxon>
        <taxon>Agaricomycetes</taxon>
        <taxon>Agaricomycetidae</taxon>
        <taxon>Agaricales</taxon>
        <taxon>Agaricineae</taxon>
        <taxon>Hymenogastraceae</taxon>
        <taxon>Gymnopilus</taxon>
    </lineage>
</organism>
<dbReference type="GO" id="GO:0004843">
    <property type="term" value="F:cysteine-type deubiquitinase activity"/>
    <property type="evidence" value="ECO:0007669"/>
    <property type="project" value="UniProtKB-UniRule"/>
</dbReference>
<feature type="region of interest" description="Disordered" evidence="8">
    <location>
        <begin position="523"/>
        <end position="642"/>
    </location>
</feature>
<dbReference type="PROSITE" id="PS50235">
    <property type="entry name" value="USP_3"/>
    <property type="match status" value="1"/>
</dbReference>
<evidence type="ECO:0000256" key="6">
    <source>
        <dbReference type="ARBA" id="ARBA00022807"/>
    </source>
</evidence>
<dbReference type="PROSITE" id="PS00972">
    <property type="entry name" value="USP_1"/>
    <property type="match status" value="1"/>
</dbReference>
<dbReference type="EMBL" id="NHYE01005627">
    <property type="protein sequence ID" value="PPQ66570.1"/>
    <property type="molecule type" value="Genomic_DNA"/>
</dbReference>
<sequence>MLASPFLPSAPFASQHAPEDSMQYRPSKDMDAFNSLLPPPIEFVEGSSSGTLAVAEGKYEPINSSPKQSKAELPEAPKTPAPISSKPAHAAPRATNGKVASLYPAAIDMTWPQNCLRGSGLYNSGNTCFMNSALQCLLHTPPLLRLIIPHKKESCRVTGSFCMSCNLRQVAVKAYMHDQPFSPSPISTNLQYIAKHMRKGRQEDAHEFLRYAIDSLQKSCLAGHSPKIDPKLAETTWVHKVFGGRLRSRVTCSHCGHNSDTFDRILDLSLDIFKCDSLREALRKFVAIDYLKGADKYKCEKCKKHVNAEKRFTIHEAPVVLTVHLKRFSPLGRKISHPLQYDQELSLKPYMSAGEFGPSYSLYGVICHAGGGPNSGHYYAFVKSQDGSWWEMNDESVTRTSLPTNKKNAYMLFYIQNKGQGLEAAVKAPLQVNSTLYPATTKNGLVAGMKKKAPKAAVDSDEDEDKGVKVTQPFIGPLMPSPQINGKEPKPADPSPSTPDPQALSLKAKIDAAAKEKARTALESLGTYSSEDSDDKREDDVAQMAVDPKGKQRERDDAPSSSRPSSPAPSRTPSSTPGPVPASSFYASNKPKKRKHSEVGSENRGMSSKAFNTPLQARTKGYITSNPFNHTPSSAKRKRMGI</sequence>
<feature type="compositionally biased region" description="Low complexity" evidence="8">
    <location>
        <begin position="559"/>
        <end position="577"/>
    </location>
</feature>
<evidence type="ECO:0000256" key="3">
    <source>
        <dbReference type="ARBA" id="ARBA00022670"/>
    </source>
</evidence>
<dbReference type="Gene3D" id="3.90.70.10">
    <property type="entry name" value="Cysteine proteinases"/>
    <property type="match status" value="1"/>
</dbReference>
<comment type="caution">
    <text evidence="10">The sequence shown here is derived from an EMBL/GenBank/DDBJ whole genome shotgun (WGS) entry which is preliminary data.</text>
</comment>
<dbReference type="InParanoid" id="A0A409VK00"/>
<dbReference type="InterPro" id="IPR018200">
    <property type="entry name" value="USP_CS"/>
</dbReference>
<comment type="similarity">
    <text evidence="2 7">Belongs to the peptidase C19 family.</text>
</comment>
<evidence type="ECO:0000313" key="11">
    <source>
        <dbReference type="Proteomes" id="UP000284706"/>
    </source>
</evidence>
<dbReference type="GO" id="GO:0016579">
    <property type="term" value="P:protein deubiquitination"/>
    <property type="evidence" value="ECO:0007669"/>
    <property type="project" value="InterPro"/>
</dbReference>
<feature type="region of interest" description="Disordered" evidence="8">
    <location>
        <begin position="61"/>
        <end position="93"/>
    </location>
</feature>